<dbReference type="PANTHER" id="PTHR33096">
    <property type="entry name" value="CXC2 DOMAIN-CONTAINING PROTEIN"/>
    <property type="match status" value="1"/>
</dbReference>
<dbReference type="EMBL" id="KN837305">
    <property type="protein sequence ID" value="KIJ28448.1"/>
    <property type="molecule type" value="Genomic_DNA"/>
</dbReference>
<gene>
    <name evidence="2" type="ORF">M422DRAFT_61921</name>
</gene>
<evidence type="ECO:0008006" key="4">
    <source>
        <dbReference type="Google" id="ProtNLM"/>
    </source>
</evidence>
<dbReference type="InterPro" id="IPR040521">
    <property type="entry name" value="KDZ"/>
</dbReference>
<feature type="signal peptide" evidence="1">
    <location>
        <begin position="1"/>
        <end position="17"/>
    </location>
</feature>
<keyword evidence="3" id="KW-1185">Reference proteome</keyword>
<dbReference type="PANTHER" id="PTHR33096:SF1">
    <property type="entry name" value="CXC1-LIKE CYSTEINE CLUSTER ASSOCIATED WITH KDZ TRANSPOSASES DOMAIN-CONTAINING PROTEIN"/>
    <property type="match status" value="1"/>
</dbReference>
<evidence type="ECO:0000256" key="1">
    <source>
        <dbReference type="SAM" id="SignalP"/>
    </source>
</evidence>
<proteinExistence type="predicted"/>
<dbReference type="HOGENOM" id="CLU_091791_1_2_1"/>
<protein>
    <recommendedName>
        <fullName evidence="4">MULE transposase domain-containing protein</fullName>
    </recommendedName>
</protein>
<evidence type="ECO:0000313" key="2">
    <source>
        <dbReference type="EMBL" id="KIJ28448.1"/>
    </source>
</evidence>
<name>A0A0C9TGC4_SPHS4</name>
<accession>A0A0C9TGC4</accession>
<reference evidence="2 3" key="1">
    <citation type="submission" date="2014-06" db="EMBL/GenBank/DDBJ databases">
        <title>Evolutionary Origins and Diversification of the Mycorrhizal Mutualists.</title>
        <authorList>
            <consortium name="DOE Joint Genome Institute"/>
            <consortium name="Mycorrhizal Genomics Consortium"/>
            <person name="Kohler A."/>
            <person name="Kuo A."/>
            <person name="Nagy L.G."/>
            <person name="Floudas D."/>
            <person name="Copeland A."/>
            <person name="Barry K.W."/>
            <person name="Cichocki N."/>
            <person name="Veneault-Fourrey C."/>
            <person name="LaButti K."/>
            <person name="Lindquist E.A."/>
            <person name="Lipzen A."/>
            <person name="Lundell T."/>
            <person name="Morin E."/>
            <person name="Murat C."/>
            <person name="Riley R."/>
            <person name="Ohm R."/>
            <person name="Sun H."/>
            <person name="Tunlid A."/>
            <person name="Henrissat B."/>
            <person name="Grigoriev I.V."/>
            <person name="Hibbett D.S."/>
            <person name="Martin F."/>
        </authorList>
    </citation>
    <scope>NUCLEOTIDE SEQUENCE [LARGE SCALE GENOMIC DNA]</scope>
    <source>
        <strain evidence="2 3">SS14</strain>
    </source>
</reference>
<organism evidence="2 3">
    <name type="scientific">Sphaerobolus stellatus (strain SS14)</name>
    <dbReference type="NCBI Taxonomy" id="990650"/>
    <lineage>
        <taxon>Eukaryota</taxon>
        <taxon>Fungi</taxon>
        <taxon>Dikarya</taxon>
        <taxon>Basidiomycota</taxon>
        <taxon>Agaricomycotina</taxon>
        <taxon>Agaricomycetes</taxon>
        <taxon>Phallomycetidae</taxon>
        <taxon>Geastrales</taxon>
        <taxon>Sphaerobolaceae</taxon>
        <taxon>Sphaerobolus</taxon>
    </lineage>
</organism>
<sequence length="155" mass="17767">MMIQIFNILKLTSLVLDACEESFIAAQDKVAKASAKHFADTGLMAMLCRHDRVLWVVNLTSPGEKQFYAYALIERLFAELPKDWHIGVLYDLAGQIQRSMIKWGFLPNLLPRMKFAVSVFHAFGHQWPCQLRGHPRKIEGYGLTDGEGCERYYCI</sequence>
<dbReference type="OrthoDB" id="3364670at2759"/>
<dbReference type="Pfam" id="PF18758">
    <property type="entry name" value="KDZ"/>
    <property type="match status" value="1"/>
</dbReference>
<dbReference type="Proteomes" id="UP000054279">
    <property type="component" value="Unassembled WGS sequence"/>
</dbReference>
<keyword evidence="1" id="KW-0732">Signal</keyword>
<dbReference type="AlphaFoldDB" id="A0A0C9TGC4"/>
<feature type="chain" id="PRO_5002203761" description="MULE transposase domain-containing protein" evidence="1">
    <location>
        <begin position="18"/>
        <end position="155"/>
    </location>
</feature>
<evidence type="ECO:0000313" key="3">
    <source>
        <dbReference type="Proteomes" id="UP000054279"/>
    </source>
</evidence>